<keyword evidence="1" id="KW-0479">Metal-binding</keyword>
<evidence type="ECO:0000256" key="1">
    <source>
        <dbReference type="ARBA" id="ARBA00022723"/>
    </source>
</evidence>
<dbReference type="SUPFAM" id="SSF51182">
    <property type="entry name" value="RmlC-like cupins"/>
    <property type="match status" value="1"/>
</dbReference>
<evidence type="ECO:0000256" key="3">
    <source>
        <dbReference type="ARBA" id="ARBA00023004"/>
    </source>
</evidence>
<accession>A0AAD5UJY6</accession>
<evidence type="ECO:0008006" key="6">
    <source>
        <dbReference type="Google" id="ProtNLM"/>
    </source>
</evidence>
<name>A0AAD5UJY6_9FUNG</name>
<sequence>MLVALGSFAHKYYSLSKDDPMYITLAVSILRLLSKITPEMLKIPKQLEYHECECYTLYHEPTFTMSFFLMRKGHFMPLHDHPNMTVFFKLIKGEMLVNSYEVISNDPIIAKKISRVITPKSLYSGLKLDSQKNNLHSFYCISDEAIFMDIIGPPYNETDRTCTYYQEVGEQSFQGSQTNLLPEEYDLGGKKILLNCYTQVELGKVDMDYNVFSTIYQQ</sequence>
<dbReference type="InterPro" id="IPR014710">
    <property type="entry name" value="RmlC-like_jellyroll"/>
</dbReference>
<dbReference type="AlphaFoldDB" id="A0AAD5UJY6"/>
<keyword evidence="5" id="KW-1185">Reference proteome</keyword>
<dbReference type="PANTHER" id="PTHR22966">
    <property type="entry name" value="2-AMINOETHANETHIOL DIOXYGENASE"/>
    <property type="match status" value="1"/>
</dbReference>
<proteinExistence type="predicted"/>
<protein>
    <recommendedName>
        <fullName evidence="6">Cysteine dioxygenase</fullName>
    </recommendedName>
</protein>
<dbReference type="Proteomes" id="UP001210925">
    <property type="component" value="Unassembled WGS sequence"/>
</dbReference>
<dbReference type="InterPro" id="IPR012864">
    <property type="entry name" value="PCO/ADO"/>
</dbReference>
<dbReference type="GO" id="GO:0016702">
    <property type="term" value="F:oxidoreductase activity, acting on single donors with incorporation of molecular oxygen, incorporation of two atoms of oxygen"/>
    <property type="evidence" value="ECO:0007669"/>
    <property type="project" value="InterPro"/>
</dbReference>
<dbReference type="Pfam" id="PF07847">
    <property type="entry name" value="PCO_ADO"/>
    <property type="match status" value="1"/>
</dbReference>
<dbReference type="PANTHER" id="PTHR22966:SF70">
    <property type="entry name" value="CYSTEINE DIOXYGENASE"/>
    <property type="match status" value="1"/>
</dbReference>
<reference evidence="4" key="1">
    <citation type="submission" date="2020-05" db="EMBL/GenBank/DDBJ databases">
        <title>Phylogenomic resolution of chytrid fungi.</title>
        <authorList>
            <person name="Stajich J.E."/>
            <person name="Amses K."/>
            <person name="Simmons R."/>
            <person name="Seto K."/>
            <person name="Myers J."/>
            <person name="Bonds A."/>
            <person name="Quandt C.A."/>
            <person name="Barry K."/>
            <person name="Liu P."/>
            <person name="Grigoriev I."/>
            <person name="Longcore J.E."/>
            <person name="James T.Y."/>
        </authorList>
    </citation>
    <scope>NUCLEOTIDE SEQUENCE</scope>
    <source>
        <strain evidence="4">PLAUS21</strain>
    </source>
</reference>
<keyword evidence="3" id="KW-0408">Iron</keyword>
<dbReference type="InterPro" id="IPR011051">
    <property type="entry name" value="RmlC_Cupin_sf"/>
</dbReference>
<evidence type="ECO:0000313" key="5">
    <source>
        <dbReference type="Proteomes" id="UP001210925"/>
    </source>
</evidence>
<keyword evidence="2" id="KW-0560">Oxidoreductase</keyword>
<evidence type="ECO:0000313" key="4">
    <source>
        <dbReference type="EMBL" id="KAJ3260015.1"/>
    </source>
</evidence>
<dbReference type="GO" id="GO:0046872">
    <property type="term" value="F:metal ion binding"/>
    <property type="evidence" value="ECO:0007669"/>
    <property type="project" value="UniProtKB-KW"/>
</dbReference>
<dbReference type="EMBL" id="JADGKB010000014">
    <property type="protein sequence ID" value="KAJ3260015.1"/>
    <property type="molecule type" value="Genomic_DNA"/>
</dbReference>
<gene>
    <name evidence="4" type="ORF">HK103_001525</name>
</gene>
<comment type="caution">
    <text evidence="4">The sequence shown here is derived from an EMBL/GenBank/DDBJ whole genome shotgun (WGS) entry which is preliminary data.</text>
</comment>
<dbReference type="Gene3D" id="2.60.120.10">
    <property type="entry name" value="Jelly Rolls"/>
    <property type="match status" value="1"/>
</dbReference>
<evidence type="ECO:0000256" key="2">
    <source>
        <dbReference type="ARBA" id="ARBA00023002"/>
    </source>
</evidence>
<organism evidence="4 5">
    <name type="scientific">Boothiomyces macroporosus</name>
    <dbReference type="NCBI Taxonomy" id="261099"/>
    <lineage>
        <taxon>Eukaryota</taxon>
        <taxon>Fungi</taxon>
        <taxon>Fungi incertae sedis</taxon>
        <taxon>Chytridiomycota</taxon>
        <taxon>Chytridiomycota incertae sedis</taxon>
        <taxon>Chytridiomycetes</taxon>
        <taxon>Rhizophydiales</taxon>
        <taxon>Terramycetaceae</taxon>
        <taxon>Boothiomyces</taxon>
    </lineage>
</organism>